<reference evidence="4" key="2">
    <citation type="submission" date="2023-07" db="EMBL/GenBank/DDBJ databases">
        <authorList>
            <person name="Aydin F."/>
            <person name="Tarhane S."/>
            <person name="Saticioglu I.B."/>
            <person name="Karakaya E."/>
            <person name="Abay S."/>
            <person name="Guran O."/>
            <person name="Bozkurt E."/>
            <person name="Uzum N."/>
            <person name="Olgun K."/>
            <person name="Jablonski D."/>
        </authorList>
    </citation>
    <scope>NUCLEOTIDE SEQUENCE</scope>
    <source>
        <strain evidence="4">Faydin-H75</strain>
    </source>
</reference>
<dbReference type="EMBL" id="JAUYZK010000002">
    <property type="protein sequence ID" value="MDP2538479.1"/>
    <property type="molecule type" value="Genomic_DNA"/>
</dbReference>
<evidence type="ECO:0000256" key="1">
    <source>
        <dbReference type="SAM" id="MobiDB-lite"/>
    </source>
</evidence>
<sequence length="1012" mass="114414">MSKIVSKKILSLIIFFVIVLILLFTGYRILSDGFHIKNLKIGKININGLYLKLDNKLILDVKKLDVSAYLKTPSKKSFDIESITDNIKYGIWAISYFQKLSIKNIILDQENQASVIYDGQKYTLQFPNIQANFAIEDNNKDIKLKILDLVLKKMGVQTDGDIIYSTQSRKLGFNLIVSPINEKKDKLYLQGITNLKILKLKAKTSEIKNIDFLKSYLTENEENDELGKWLFEKIKFSTLQIDSAQIQATLTKDSFLPSVIQSANIKATIKEPHIFLDESISPITAQMATLRLEKEKLSIDLQKPNYEDTDLQGSKVELTHLLQSPTLQINILSKDAYYNDSIKNLLKIYNIELPIDSVSSRVDVGLLISLQFLQDSEPIIGVKGQINTQESNISVYKTPLWAKNVGVSLDIGPEYEYVYIDTTDTHYQNIADIDAKITLNLIEKTLQANAKIHKIHISTDNDINTKPYEPNASTQQEALSQTQESNSNNEDQGEESNIATDNVASTYQTQDQKNNLSKKPQQTKFIFPTQKLSPQTLRRKIIEAIKADNQKKFIEDIFYATSKTLPTLDVNMDFSNPESIKLSIPDIGISGSIENNTYSVKANDIGKLYPYSPLLKYIGITNGNADIKTSDFENINFDIQLWNLNIPLYSKDGKKISELSLSGKINKDVVIANSPNNDIAVSIKGPQTKIRLKNMDFNLNEFLESKIPAIEEMLADDNPKTPDLSYKEIEQETFFIREKRKYERSHNIDPSIINLESDNSTITFKEYKIPLDSVNLRIQDGRVAIDATHKNGVANLDLVHKIIFVRANNFSGDFINNTFKTDFIQGGLFSLFGAYKNEIFNGELNIQNTLFKNFVVLQNIINLIDTIPSLIVFKNPNLGTKGYEIQKGHIVFAINKKYIGFERIDLIGTSMDVSGNGIIESDTDEINMNLKISTIKNFSNILNKIPIFGYLILGKEGKISTNVIVNGTLKDPKTQVSLAEDAIKAPFNILRRAFTPIDIIINEVKKEMNESE</sequence>
<evidence type="ECO:0000313" key="6">
    <source>
        <dbReference type="Proteomes" id="UP001177258"/>
    </source>
</evidence>
<dbReference type="EMBL" id="JAUPEV010000002">
    <property type="protein sequence ID" value="MDO7252612.1"/>
    <property type="molecule type" value="Genomic_DNA"/>
</dbReference>
<reference evidence="4 6" key="3">
    <citation type="journal article" date="2024" name="Syst. Appl. Microbiol.">
        <title>Helicobacter cappadocius sp. nov., from lizards: The first psychrotrophic Helicobacter species.</title>
        <authorList>
            <person name="Aydin F."/>
            <person name="Tarhane S."/>
            <person name="Karakaya E."/>
            <person name="Abay S."/>
            <person name="Kayman T."/>
            <person name="Guran O."/>
            <person name="Bozkurt E."/>
            <person name="Uzum N."/>
            <person name="Avci A."/>
            <person name="Olgun K."/>
            <person name="Jablonski D."/>
            <person name="Guran C."/>
            <person name="Burcin Saticioglu I."/>
        </authorList>
    </citation>
    <scope>NUCLEOTIDE SEQUENCE [LARGE SCALE GENOMIC DNA]</scope>
    <source>
        <strain evidence="4">Faydin-H75</strain>
        <strain evidence="6">faydin-H76</strain>
    </source>
</reference>
<dbReference type="Proteomes" id="UP001177258">
    <property type="component" value="Unassembled WGS sequence"/>
</dbReference>
<gene>
    <name evidence="4" type="ORF">Q5I04_01595</name>
    <name evidence="5" type="ORF">Q5I06_01595</name>
</gene>
<accession>A0AA90PJT7</accession>
<reference evidence="5 7" key="1">
    <citation type="submission" date="2023-07" db="EMBL/GenBank/DDBJ databases">
        <title>Unpublished Manusciprt.</title>
        <authorList>
            <person name="Aydin F."/>
            <person name="Tarhane S."/>
            <person name="Saticioglu I.B."/>
            <person name="Karakaya E."/>
            <person name="Abay S."/>
            <person name="Guran O."/>
            <person name="Bozkurt E."/>
            <person name="Uzum N."/>
            <person name="Olgun K."/>
            <person name="Jablonski D."/>
        </authorList>
    </citation>
    <scope>NUCLEOTIDE SEQUENCE</scope>
    <source>
        <strain evidence="7">faydin-H75</strain>
        <strain evidence="5">Faydin-H76</strain>
    </source>
</reference>
<comment type="caution">
    <text evidence="5">The sequence shown here is derived from an EMBL/GenBank/DDBJ whole genome shotgun (WGS) entry which is preliminary data.</text>
</comment>
<dbReference type="InterPro" id="IPR025263">
    <property type="entry name" value="YhdP_central"/>
</dbReference>
<feature type="compositionally biased region" description="Polar residues" evidence="1">
    <location>
        <begin position="471"/>
        <end position="496"/>
    </location>
</feature>
<feature type="region of interest" description="Disordered" evidence="1">
    <location>
        <begin position="461"/>
        <end position="496"/>
    </location>
</feature>
<evidence type="ECO:0000259" key="3">
    <source>
        <dbReference type="Pfam" id="PF13116"/>
    </source>
</evidence>
<evidence type="ECO:0000313" key="4">
    <source>
        <dbReference type="EMBL" id="MDO7252612.1"/>
    </source>
</evidence>
<dbReference type="RefSeq" id="WP_305516455.1">
    <property type="nucleotide sequence ID" value="NZ_JAUPEV010000002.1"/>
</dbReference>
<keyword evidence="2" id="KW-1133">Transmembrane helix</keyword>
<dbReference type="Proteomes" id="UP001240777">
    <property type="component" value="Unassembled WGS sequence"/>
</dbReference>
<organism evidence="5 6">
    <name type="scientific">Helicobacter cappadocius</name>
    <dbReference type="NCBI Taxonomy" id="3063998"/>
    <lineage>
        <taxon>Bacteria</taxon>
        <taxon>Pseudomonadati</taxon>
        <taxon>Campylobacterota</taxon>
        <taxon>Epsilonproteobacteria</taxon>
        <taxon>Campylobacterales</taxon>
        <taxon>Helicobacteraceae</taxon>
        <taxon>Helicobacter</taxon>
    </lineage>
</organism>
<keyword evidence="2" id="KW-0812">Transmembrane</keyword>
<feature type="domain" description="YhdP central" evidence="3">
    <location>
        <begin position="198"/>
        <end position="973"/>
    </location>
</feature>
<feature type="transmembrane region" description="Helical" evidence="2">
    <location>
        <begin position="12"/>
        <end position="30"/>
    </location>
</feature>
<dbReference type="AlphaFoldDB" id="A0AA90PJT7"/>
<evidence type="ECO:0000256" key="2">
    <source>
        <dbReference type="SAM" id="Phobius"/>
    </source>
</evidence>
<dbReference type="Pfam" id="PF13116">
    <property type="entry name" value="YhdP"/>
    <property type="match status" value="1"/>
</dbReference>
<evidence type="ECO:0000313" key="5">
    <source>
        <dbReference type="EMBL" id="MDP2538479.1"/>
    </source>
</evidence>
<evidence type="ECO:0000313" key="7">
    <source>
        <dbReference type="Proteomes" id="UP001240777"/>
    </source>
</evidence>
<name>A0AA90PJT7_9HELI</name>
<proteinExistence type="predicted"/>
<keyword evidence="7" id="KW-1185">Reference proteome</keyword>
<keyword evidence="2" id="KW-0472">Membrane</keyword>
<protein>
    <submittedName>
        <fullName evidence="5">AsmA-like C-terminal domain-containing protein</fullName>
    </submittedName>
</protein>